<name>A0A834LDD6_RHOSS</name>
<reference evidence="8" key="1">
    <citation type="submission" date="2019-11" db="EMBL/GenBank/DDBJ databases">
        <authorList>
            <person name="Liu Y."/>
            <person name="Hou J."/>
            <person name="Li T.-Q."/>
            <person name="Guan C.-H."/>
            <person name="Wu X."/>
            <person name="Wu H.-Z."/>
            <person name="Ling F."/>
            <person name="Zhang R."/>
            <person name="Shi X.-G."/>
            <person name="Ren J.-P."/>
            <person name="Chen E.-F."/>
            <person name="Sun J.-M."/>
        </authorList>
    </citation>
    <scope>NUCLEOTIDE SEQUENCE</scope>
    <source>
        <strain evidence="8">Adult_tree_wgs_1</strain>
        <tissue evidence="8">Leaves</tissue>
    </source>
</reference>
<gene>
    <name evidence="8" type="ORF">RHSIM_Rhsim10G0124100</name>
</gene>
<dbReference type="AlphaFoldDB" id="A0A834LDD6"/>
<dbReference type="PANTHER" id="PTHR33680:SF1">
    <property type="entry name" value="OS05G0489500 PROTEIN"/>
    <property type="match status" value="1"/>
</dbReference>
<dbReference type="SMART" id="SM00343">
    <property type="entry name" value="ZnF_C2HC"/>
    <property type="match status" value="2"/>
</dbReference>
<keyword evidence="2 4" id="KW-0863">Zinc-finger</keyword>
<evidence type="ECO:0000256" key="4">
    <source>
        <dbReference type="PROSITE-ProRule" id="PRU00047"/>
    </source>
</evidence>
<feature type="domain" description="GRF-type" evidence="7">
    <location>
        <begin position="216"/>
        <end position="258"/>
    </location>
</feature>
<dbReference type="PANTHER" id="PTHR33680">
    <property type="entry name" value="OS07G0190500 PROTEIN"/>
    <property type="match status" value="1"/>
</dbReference>
<evidence type="ECO:0000256" key="5">
    <source>
        <dbReference type="SAM" id="MobiDB-lite"/>
    </source>
</evidence>
<dbReference type="PROSITE" id="PS51999">
    <property type="entry name" value="ZF_GRF"/>
    <property type="match status" value="1"/>
</dbReference>
<evidence type="ECO:0008006" key="10">
    <source>
        <dbReference type="Google" id="ProtNLM"/>
    </source>
</evidence>
<evidence type="ECO:0000313" key="9">
    <source>
        <dbReference type="Proteomes" id="UP000626092"/>
    </source>
</evidence>
<dbReference type="GO" id="GO:0003676">
    <property type="term" value="F:nucleic acid binding"/>
    <property type="evidence" value="ECO:0007669"/>
    <property type="project" value="InterPro"/>
</dbReference>
<keyword evidence="9" id="KW-1185">Reference proteome</keyword>
<evidence type="ECO:0000256" key="1">
    <source>
        <dbReference type="ARBA" id="ARBA00022723"/>
    </source>
</evidence>
<dbReference type="OrthoDB" id="430051at2759"/>
<evidence type="ECO:0000256" key="2">
    <source>
        <dbReference type="ARBA" id="ARBA00022771"/>
    </source>
</evidence>
<dbReference type="EMBL" id="WJXA01000010">
    <property type="protein sequence ID" value="KAF7130502.1"/>
    <property type="molecule type" value="Genomic_DNA"/>
</dbReference>
<dbReference type="GO" id="GO:0008270">
    <property type="term" value="F:zinc ion binding"/>
    <property type="evidence" value="ECO:0007669"/>
    <property type="project" value="UniProtKB-KW"/>
</dbReference>
<comment type="caution">
    <text evidence="8">The sequence shown here is derived from an EMBL/GenBank/DDBJ whole genome shotgun (WGS) entry which is preliminary data.</text>
</comment>
<dbReference type="PROSITE" id="PS50158">
    <property type="entry name" value="ZF_CCHC"/>
    <property type="match status" value="1"/>
</dbReference>
<feature type="domain" description="CCHC-type" evidence="6">
    <location>
        <begin position="303"/>
        <end position="320"/>
    </location>
</feature>
<feature type="region of interest" description="Disordered" evidence="5">
    <location>
        <begin position="147"/>
        <end position="171"/>
    </location>
</feature>
<dbReference type="Proteomes" id="UP000626092">
    <property type="component" value="Unassembled WGS sequence"/>
</dbReference>
<evidence type="ECO:0000259" key="7">
    <source>
        <dbReference type="PROSITE" id="PS51999"/>
    </source>
</evidence>
<protein>
    <recommendedName>
        <fullName evidence="10">CCHC-type domain-containing protein</fullName>
    </recommendedName>
</protein>
<dbReference type="InterPro" id="IPR036875">
    <property type="entry name" value="Znf_CCHC_sf"/>
</dbReference>
<evidence type="ECO:0000259" key="6">
    <source>
        <dbReference type="PROSITE" id="PS50158"/>
    </source>
</evidence>
<accession>A0A834LDD6</accession>
<sequence>MSVGSFALRLCQRKRKVDHSTLQECLWGRSQSSREPYSYSQSLSIPPSPASRLPFFSFDVRSSFSLCLKLLAPTSFQCRNVVWLPGSVAEAAVTTNTCSICTPGPVFMIQFKFRRLEIPHNYNVDHLGCIGGCDDILKQLVEICGTGSRSTSTIPSRAGPTTTSSSNQQRNPRQIACTHCMQYGHSSNVCPLQVSRSSMARSQGVNQQNGDSSVPCETCGSPCFLRTANTANNRGRKFYSCQSQGCNFFVYVKWEDNLSNNNGGRRAEPANVGRIGRGRGGRSGRAAADTTFVSATGDPVSGRRCYVCGDPSHFANVCPSRGM</sequence>
<keyword evidence="3" id="KW-0862">Zinc</keyword>
<evidence type="ECO:0000256" key="3">
    <source>
        <dbReference type="ARBA" id="ARBA00022833"/>
    </source>
</evidence>
<dbReference type="InterPro" id="IPR010666">
    <property type="entry name" value="Znf_GRF"/>
</dbReference>
<dbReference type="InterPro" id="IPR001878">
    <property type="entry name" value="Znf_CCHC"/>
</dbReference>
<evidence type="ECO:0000313" key="8">
    <source>
        <dbReference type="EMBL" id="KAF7130502.1"/>
    </source>
</evidence>
<keyword evidence="1" id="KW-0479">Metal-binding</keyword>
<dbReference type="SUPFAM" id="SSF57756">
    <property type="entry name" value="Retrovirus zinc finger-like domains"/>
    <property type="match status" value="1"/>
</dbReference>
<dbReference type="Pfam" id="PF06839">
    <property type="entry name" value="Zn_ribbon_GRF"/>
    <property type="match status" value="1"/>
</dbReference>
<proteinExistence type="predicted"/>
<organism evidence="8 9">
    <name type="scientific">Rhododendron simsii</name>
    <name type="common">Sims's rhododendron</name>
    <dbReference type="NCBI Taxonomy" id="118357"/>
    <lineage>
        <taxon>Eukaryota</taxon>
        <taxon>Viridiplantae</taxon>
        <taxon>Streptophyta</taxon>
        <taxon>Embryophyta</taxon>
        <taxon>Tracheophyta</taxon>
        <taxon>Spermatophyta</taxon>
        <taxon>Magnoliopsida</taxon>
        <taxon>eudicotyledons</taxon>
        <taxon>Gunneridae</taxon>
        <taxon>Pentapetalae</taxon>
        <taxon>asterids</taxon>
        <taxon>Ericales</taxon>
        <taxon>Ericaceae</taxon>
        <taxon>Ericoideae</taxon>
        <taxon>Rhodoreae</taxon>
        <taxon>Rhododendron</taxon>
    </lineage>
</organism>